<name>A0A0D7VXU6_9FLAO</name>
<evidence type="ECO:0000256" key="1">
    <source>
        <dbReference type="SAM" id="Phobius"/>
    </source>
</evidence>
<keyword evidence="3" id="KW-0489">Methyltransferase</keyword>
<organism evidence="3 4">
    <name type="scientific">Neotamlana nanhaiensis</name>
    <dbReference type="NCBI Taxonomy" id="1382798"/>
    <lineage>
        <taxon>Bacteria</taxon>
        <taxon>Pseudomonadati</taxon>
        <taxon>Bacteroidota</taxon>
        <taxon>Flavobacteriia</taxon>
        <taxon>Flavobacteriales</taxon>
        <taxon>Flavobacteriaceae</taxon>
        <taxon>Neotamlana</taxon>
    </lineage>
</organism>
<comment type="caution">
    <text evidence="3">The sequence shown here is derived from an EMBL/GenBank/DDBJ whole genome shotgun (WGS) entry which is preliminary data.</text>
</comment>
<dbReference type="PATRIC" id="fig|1382798.3.peg.1365"/>
<dbReference type="Gene3D" id="3.40.50.150">
    <property type="entry name" value="Vaccinia Virus protein VP39"/>
    <property type="match status" value="1"/>
</dbReference>
<dbReference type="GO" id="GO:0008757">
    <property type="term" value="F:S-adenosylmethionine-dependent methyltransferase activity"/>
    <property type="evidence" value="ECO:0007669"/>
    <property type="project" value="InterPro"/>
</dbReference>
<dbReference type="InterPro" id="IPR029063">
    <property type="entry name" value="SAM-dependent_MTases_sf"/>
</dbReference>
<feature type="domain" description="Methyltransferase type 11" evidence="2">
    <location>
        <begin position="140"/>
        <end position="194"/>
    </location>
</feature>
<keyword evidence="4" id="KW-1185">Reference proteome</keyword>
<sequence>MEIKRKKFQGVLNIISFNRHFYFIGFLLITITIAFSVLFNWSTLLFVIILSLIAYSLIIPLIVSAYVYDFSKYYNFDWLKNINLKKVKNIANIHAGFDETSHLIKSHFPKTKLHVFDFYNKTNHTEKAIIQARSISQVYPNTISISTRHIPLKTNSLDVVFLLSAAHEIRSNHEKETFLKECYRICKPNGHVIMVEHLRDSFNFLAFSVGFTHFFSKTVWLNVFRKANFHLENESKFTPFMSIFNFTKQQ</sequence>
<gene>
    <name evidence="3" type="ORF">PK35_14010</name>
</gene>
<proteinExistence type="predicted"/>
<evidence type="ECO:0000313" key="4">
    <source>
        <dbReference type="Proteomes" id="UP000032361"/>
    </source>
</evidence>
<evidence type="ECO:0000259" key="2">
    <source>
        <dbReference type="Pfam" id="PF08241"/>
    </source>
</evidence>
<evidence type="ECO:0000313" key="3">
    <source>
        <dbReference type="EMBL" id="KJD31619.1"/>
    </source>
</evidence>
<dbReference type="AlphaFoldDB" id="A0A0D7VXU6"/>
<keyword evidence="3" id="KW-0808">Transferase</keyword>
<reference evidence="3 4" key="1">
    <citation type="journal article" date="2015" name="Antonie Van Leeuwenhoek">
        <title>Tamlana nanhaiensis sp. nov., isolated from surface seawater collected from the South China Sea.</title>
        <authorList>
            <person name="Liu X."/>
            <person name="Lai Q."/>
            <person name="Du Y."/>
            <person name="Li G."/>
            <person name="Sun F."/>
            <person name="Shao Z."/>
        </authorList>
    </citation>
    <scope>NUCLEOTIDE SEQUENCE [LARGE SCALE GENOMIC DNA]</scope>
    <source>
        <strain evidence="3 4">FHC16</strain>
    </source>
</reference>
<dbReference type="RefSeq" id="WP_044627294.1">
    <property type="nucleotide sequence ID" value="NZ_JTDV01000014.1"/>
</dbReference>
<dbReference type="Pfam" id="PF08241">
    <property type="entry name" value="Methyltransf_11"/>
    <property type="match status" value="1"/>
</dbReference>
<dbReference type="InterPro" id="IPR013216">
    <property type="entry name" value="Methyltransf_11"/>
</dbReference>
<dbReference type="SUPFAM" id="SSF53335">
    <property type="entry name" value="S-adenosyl-L-methionine-dependent methyltransferases"/>
    <property type="match status" value="1"/>
</dbReference>
<feature type="transmembrane region" description="Helical" evidence="1">
    <location>
        <begin position="21"/>
        <end position="39"/>
    </location>
</feature>
<protein>
    <submittedName>
        <fullName evidence="3">Methyltransferase type 11</fullName>
    </submittedName>
</protein>
<keyword evidence="1" id="KW-0472">Membrane</keyword>
<keyword evidence="1" id="KW-1133">Transmembrane helix</keyword>
<dbReference type="Proteomes" id="UP000032361">
    <property type="component" value="Unassembled WGS sequence"/>
</dbReference>
<dbReference type="EMBL" id="JTDV01000014">
    <property type="protein sequence ID" value="KJD31619.1"/>
    <property type="molecule type" value="Genomic_DNA"/>
</dbReference>
<feature type="transmembrane region" description="Helical" evidence="1">
    <location>
        <begin position="45"/>
        <end position="68"/>
    </location>
</feature>
<dbReference type="GO" id="GO:0032259">
    <property type="term" value="P:methylation"/>
    <property type="evidence" value="ECO:0007669"/>
    <property type="project" value="UniProtKB-KW"/>
</dbReference>
<keyword evidence="1" id="KW-0812">Transmembrane</keyword>
<dbReference type="OrthoDB" id="9810615at2"/>
<dbReference type="STRING" id="1382798.PK35_14010"/>
<accession>A0A0D7VXU6</accession>